<gene>
    <name evidence="3" type="ORF">EI42_05147</name>
</gene>
<protein>
    <submittedName>
        <fullName evidence="3">Uncharacterized protein</fullName>
    </submittedName>
</protein>
<comment type="caution">
    <text evidence="3">The sequence shown here is derived from an EMBL/GenBank/DDBJ whole genome shotgun (WGS) entry which is preliminary data.</text>
</comment>
<keyword evidence="2" id="KW-0472">Membrane</keyword>
<name>A0A326U165_THEHA</name>
<keyword evidence="4" id="KW-1185">Reference proteome</keyword>
<evidence type="ECO:0000256" key="1">
    <source>
        <dbReference type="SAM" id="MobiDB-lite"/>
    </source>
</evidence>
<evidence type="ECO:0000313" key="3">
    <source>
        <dbReference type="EMBL" id="PZW23349.1"/>
    </source>
</evidence>
<dbReference type="AlphaFoldDB" id="A0A326U165"/>
<dbReference type="EMBL" id="QKUF01000027">
    <property type="protein sequence ID" value="PZW23349.1"/>
    <property type="molecule type" value="Genomic_DNA"/>
</dbReference>
<keyword evidence="2" id="KW-0812">Transmembrane</keyword>
<sequence length="113" mass="12161">MYAEKKQNAEVRTGDLDLEWSLPSTEGLRITLPATGTLGDTEGRKPVVIKGGGKKANGMFPPPKRRRYIVHLAVVAFLVLILGGTLVAVQSTSSEAKNTPRVSSNKAAELLFK</sequence>
<keyword evidence="2" id="KW-1133">Transmembrane helix</keyword>
<feature type="region of interest" description="Disordered" evidence="1">
    <location>
        <begin position="91"/>
        <end position="113"/>
    </location>
</feature>
<evidence type="ECO:0000256" key="2">
    <source>
        <dbReference type="SAM" id="Phobius"/>
    </source>
</evidence>
<proteinExistence type="predicted"/>
<accession>A0A326U165</accession>
<feature type="region of interest" description="Disordered" evidence="1">
    <location>
        <begin position="33"/>
        <end position="56"/>
    </location>
</feature>
<reference evidence="3 4" key="1">
    <citation type="submission" date="2018-06" db="EMBL/GenBank/DDBJ databases">
        <title>Genomic Encyclopedia of Archaeal and Bacterial Type Strains, Phase II (KMG-II): from individual species to whole genera.</title>
        <authorList>
            <person name="Goeker M."/>
        </authorList>
    </citation>
    <scope>NUCLEOTIDE SEQUENCE [LARGE SCALE GENOMIC DNA]</scope>
    <source>
        <strain evidence="3 4">ATCC BAA-1881</strain>
    </source>
</reference>
<dbReference type="Proteomes" id="UP000248806">
    <property type="component" value="Unassembled WGS sequence"/>
</dbReference>
<organism evidence="3 4">
    <name type="scientific">Thermosporothrix hazakensis</name>
    <dbReference type="NCBI Taxonomy" id="644383"/>
    <lineage>
        <taxon>Bacteria</taxon>
        <taxon>Bacillati</taxon>
        <taxon>Chloroflexota</taxon>
        <taxon>Ktedonobacteria</taxon>
        <taxon>Ktedonobacterales</taxon>
        <taxon>Thermosporotrichaceae</taxon>
        <taxon>Thermosporothrix</taxon>
    </lineage>
</organism>
<feature type="compositionally biased region" description="Polar residues" evidence="1">
    <location>
        <begin position="91"/>
        <end position="106"/>
    </location>
</feature>
<dbReference type="RefSeq" id="WP_111325422.1">
    <property type="nucleotide sequence ID" value="NZ_BIFX01000001.1"/>
</dbReference>
<feature type="transmembrane region" description="Helical" evidence="2">
    <location>
        <begin position="68"/>
        <end position="89"/>
    </location>
</feature>
<evidence type="ECO:0000313" key="4">
    <source>
        <dbReference type="Proteomes" id="UP000248806"/>
    </source>
</evidence>